<dbReference type="AlphaFoldDB" id="A0A1M7MH34"/>
<protein>
    <submittedName>
        <fullName evidence="1">Uncharacterized protein</fullName>
    </submittedName>
</protein>
<dbReference type="STRING" id="551987.SAMN05192549_103170"/>
<evidence type="ECO:0000313" key="2">
    <source>
        <dbReference type="Proteomes" id="UP000184339"/>
    </source>
</evidence>
<accession>A0A1M7MH34</accession>
<dbReference type="Proteomes" id="UP000184339">
    <property type="component" value="Unassembled WGS sequence"/>
</dbReference>
<keyword evidence="2" id="KW-1185">Reference proteome</keyword>
<dbReference type="OrthoDB" id="1489751at2"/>
<gene>
    <name evidence="1" type="ORF">SAMN05192549_103170</name>
</gene>
<dbReference type="EMBL" id="FRCX01000003">
    <property type="protein sequence ID" value="SHM90143.1"/>
    <property type="molecule type" value="Genomic_DNA"/>
</dbReference>
<reference evidence="2" key="1">
    <citation type="submission" date="2016-11" db="EMBL/GenBank/DDBJ databases">
        <authorList>
            <person name="Varghese N."/>
            <person name="Submissions S."/>
        </authorList>
    </citation>
    <scope>NUCLEOTIDE SEQUENCE [LARGE SCALE GENOMIC DNA]</scope>
    <source>
        <strain evidence="2">Sac-22</strain>
    </source>
</reference>
<evidence type="ECO:0000313" key="1">
    <source>
        <dbReference type="EMBL" id="SHM90143.1"/>
    </source>
</evidence>
<name>A0A1M7MH34_9BURK</name>
<organism evidence="1 2">
    <name type="scientific">Duganella sacchari</name>
    <dbReference type="NCBI Taxonomy" id="551987"/>
    <lineage>
        <taxon>Bacteria</taxon>
        <taxon>Pseudomonadati</taxon>
        <taxon>Pseudomonadota</taxon>
        <taxon>Betaproteobacteria</taxon>
        <taxon>Burkholderiales</taxon>
        <taxon>Oxalobacteraceae</taxon>
        <taxon>Telluria group</taxon>
        <taxon>Duganella</taxon>
    </lineage>
</organism>
<sequence length="376" mass="41808">MEVERIADASGRVAMWAYEWDITQSPAAKVNRQFLGYEQPIRPDQTAAHEVREAICWSYGRTLGNIAVFSEELLGSFPAQKGDDAILACDIVEAGKMRNGAKRWWCRTHQKHWGTKGDIAAARRSGVARCSNHLQPMSYVINPPHIRMEEHAEVGIWCSLPPALTSMGLPARRRPKIHVHVRQQAGGDKVIDQDFEALSLHYNPAGDLFANNEINKVHVTPPAALEFVLALESGLEMGCINCRDCGYPHLDLGDFARTAHSKHLCGNCGRDNTWSKVAMASTPLKPLHDQFSKASQYDDVDKVLNIDEYPGASFALWASTPAVLWTANRAQERGIHVHLRADSHPPIDDTFGTVIYQGNELDRSQLLESMIANTII</sequence>
<proteinExistence type="predicted"/>
<dbReference type="RefSeq" id="WP_072783037.1">
    <property type="nucleotide sequence ID" value="NZ_FRCX01000003.1"/>
</dbReference>